<feature type="transmembrane region" description="Helical" evidence="1">
    <location>
        <begin position="127"/>
        <end position="146"/>
    </location>
</feature>
<feature type="transmembrane region" description="Helical" evidence="1">
    <location>
        <begin position="153"/>
        <end position="174"/>
    </location>
</feature>
<organism evidence="2 3">
    <name type="scientific">Burkholderia mayonis</name>
    <dbReference type="NCBI Taxonomy" id="1385591"/>
    <lineage>
        <taxon>Bacteria</taxon>
        <taxon>Pseudomonadati</taxon>
        <taxon>Pseudomonadota</taxon>
        <taxon>Betaproteobacteria</taxon>
        <taxon>Burkholderiales</taxon>
        <taxon>Burkholderiaceae</taxon>
        <taxon>Burkholderia</taxon>
        <taxon>pseudomallei group</taxon>
    </lineage>
</organism>
<dbReference type="AlphaFoldDB" id="A0A1B4FW82"/>
<evidence type="ECO:0000313" key="2">
    <source>
        <dbReference type="EMBL" id="AOJ07927.1"/>
    </source>
</evidence>
<sequence length="176" mass="19425">MRFLGRTIEVTVRCAVREQGIFLIARLAAIATAATALPWLLNHLNDRADAVKLLAVALGLGALALSGLPAQFARRRNAQRTWLRSLPRRTWWWSVADITAFNLIGIAVVAPLLVGAFSLHLFSFSELISIIASYWFILIAFGIMFTAVPEMSFAWAVIVLMGWSMIVLSLIGRIST</sequence>
<name>A0A1B4FW82_9BURK</name>
<feature type="transmembrane region" description="Helical" evidence="1">
    <location>
        <begin position="21"/>
        <end position="41"/>
    </location>
</feature>
<feature type="transmembrane region" description="Helical" evidence="1">
    <location>
        <begin position="91"/>
        <end position="121"/>
    </location>
</feature>
<dbReference type="EMBL" id="CP013388">
    <property type="protein sequence ID" value="AOJ07927.1"/>
    <property type="molecule type" value="Genomic_DNA"/>
</dbReference>
<evidence type="ECO:0000313" key="3">
    <source>
        <dbReference type="Proteomes" id="UP000067711"/>
    </source>
</evidence>
<gene>
    <name evidence="2" type="ORF">WS71_11935</name>
</gene>
<keyword evidence="1" id="KW-1133">Transmembrane helix</keyword>
<keyword evidence="1" id="KW-0812">Transmembrane</keyword>
<keyword evidence="1" id="KW-0472">Membrane</keyword>
<reference evidence="2 3" key="1">
    <citation type="submission" date="2015-12" db="EMBL/GenBank/DDBJ databases">
        <title>Diversity of Burkholderia near neighbor genomes.</title>
        <authorList>
            <person name="Sahl J."/>
            <person name="Wagner D."/>
            <person name="Keim P."/>
        </authorList>
    </citation>
    <scope>NUCLEOTIDE SEQUENCE [LARGE SCALE GENOMIC DNA]</scope>
    <source>
        <strain evidence="2 3">BDU8</strain>
    </source>
</reference>
<protein>
    <submittedName>
        <fullName evidence="2">Uncharacterized protein</fullName>
    </submittedName>
</protein>
<proteinExistence type="predicted"/>
<dbReference type="Proteomes" id="UP000067711">
    <property type="component" value="Chromosome 2"/>
</dbReference>
<feature type="transmembrane region" description="Helical" evidence="1">
    <location>
        <begin position="53"/>
        <end position="70"/>
    </location>
</feature>
<accession>A0A1B4FW82</accession>
<dbReference type="RefSeq" id="WP_066487969.1">
    <property type="nucleotide sequence ID" value="NZ_CP013388.1"/>
</dbReference>
<evidence type="ECO:0000256" key="1">
    <source>
        <dbReference type="SAM" id="Phobius"/>
    </source>
</evidence>